<dbReference type="SUPFAM" id="SSF47170">
    <property type="entry name" value="Aspartate receptor, ligand-binding domain"/>
    <property type="match status" value="1"/>
</dbReference>
<name>A0A2X2D7G0_PSELU</name>
<proteinExistence type="inferred from homology"/>
<accession>A0A2X2D7G0</accession>
<feature type="domain" description="Methyl-accepting transducer" evidence="12">
    <location>
        <begin position="285"/>
        <end position="521"/>
    </location>
</feature>
<evidence type="ECO:0000313" key="17">
    <source>
        <dbReference type="Proteomes" id="UP000626180"/>
    </source>
</evidence>
<dbReference type="SMART" id="SM00283">
    <property type="entry name" value="MA"/>
    <property type="match status" value="1"/>
</dbReference>
<dbReference type="Proteomes" id="UP000626180">
    <property type="component" value="Unassembled WGS sequence"/>
</dbReference>
<keyword evidence="8 10" id="KW-0807">Transducer</keyword>
<comment type="subcellular location">
    <subcellularLocation>
        <location evidence="1">Cell membrane</location>
        <topology evidence="1">Multi-pass membrane protein</topology>
    </subcellularLocation>
</comment>
<dbReference type="GO" id="GO:0016301">
    <property type="term" value="F:kinase activity"/>
    <property type="evidence" value="ECO:0007669"/>
    <property type="project" value="UniProtKB-KW"/>
</dbReference>
<dbReference type="Pfam" id="PF00015">
    <property type="entry name" value="MCPsignal"/>
    <property type="match status" value="1"/>
</dbReference>
<evidence type="ECO:0000256" key="7">
    <source>
        <dbReference type="ARBA" id="ARBA00023136"/>
    </source>
</evidence>
<evidence type="ECO:0000313" key="16">
    <source>
        <dbReference type="Proteomes" id="UP000250443"/>
    </source>
</evidence>
<gene>
    <name evidence="15" type="primary">mcpA_4</name>
    <name evidence="14" type="ORF">IRZ65_22035</name>
    <name evidence="15" type="ORF">NCTC11842_05712</name>
</gene>
<evidence type="ECO:0000256" key="11">
    <source>
        <dbReference type="SAM" id="Phobius"/>
    </source>
</evidence>
<dbReference type="SMART" id="SM00304">
    <property type="entry name" value="HAMP"/>
    <property type="match status" value="1"/>
</dbReference>
<dbReference type="EMBL" id="UAUF01000015">
    <property type="protein sequence ID" value="SPZ16677.1"/>
    <property type="molecule type" value="Genomic_DNA"/>
</dbReference>
<comment type="similarity">
    <text evidence="9">Belongs to the methyl-accepting chemotaxis (MCP) protein family.</text>
</comment>
<dbReference type="InterPro" id="IPR004089">
    <property type="entry name" value="MCPsignal_dom"/>
</dbReference>
<evidence type="ECO:0000313" key="15">
    <source>
        <dbReference type="EMBL" id="SPZ16677.1"/>
    </source>
</evidence>
<dbReference type="AlphaFoldDB" id="A0A2X2D7G0"/>
<evidence type="ECO:0000256" key="9">
    <source>
        <dbReference type="ARBA" id="ARBA00029447"/>
    </source>
</evidence>
<organism evidence="15 16">
    <name type="scientific">Pseudomonas luteola</name>
    <dbReference type="NCBI Taxonomy" id="47886"/>
    <lineage>
        <taxon>Bacteria</taxon>
        <taxon>Pseudomonadati</taxon>
        <taxon>Pseudomonadota</taxon>
        <taxon>Gammaproteobacteria</taxon>
        <taxon>Pseudomonadales</taxon>
        <taxon>Pseudomonadaceae</taxon>
        <taxon>Pseudomonas</taxon>
    </lineage>
</organism>
<feature type="domain" description="HAMP" evidence="13">
    <location>
        <begin position="228"/>
        <end position="280"/>
    </location>
</feature>
<keyword evidence="2" id="KW-1003">Cell membrane</keyword>
<dbReference type="GO" id="GO:0006935">
    <property type="term" value="P:chemotaxis"/>
    <property type="evidence" value="ECO:0007669"/>
    <property type="project" value="UniProtKB-KW"/>
</dbReference>
<evidence type="ECO:0000256" key="5">
    <source>
        <dbReference type="ARBA" id="ARBA00022692"/>
    </source>
</evidence>
<dbReference type="Pfam" id="PF00672">
    <property type="entry name" value="HAMP"/>
    <property type="match status" value="1"/>
</dbReference>
<dbReference type="GO" id="GO:0005886">
    <property type="term" value="C:plasma membrane"/>
    <property type="evidence" value="ECO:0007669"/>
    <property type="project" value="UniProtKB-SubCell"/>
</dbReference>
<dbReference type="InterPro" id="IPR003660">
    <property type="entry name" value="HAMP_dom"/>
</dbReference>
<evidence type="ECO:0000313" key="14">
    <source>
        <dbReference type="EMBL" id="MBF8643348.1"/>
    </source>
</evidence>
<keyword evidence="7 11" id="KW-0472">Membrane</keyword>
<reference evidence="15 16" key="1">
    <citation type="submission" date="2018-06" db="EMBL/GenBank/DDBJ databases">
        <authorList>
            <consortium name="Pathogen Informatics"/>
            <person name="Doyle S."/>
        </authorList>
    </citation>
    <scope>NUCLEOTIDE SEQUENCE [LARGE SCALE GENOMIC DNA]</scope>
    <source>
        <strain evidence="15 16">NCTC11842</strain>
    </source>
</reference>
<dbReference type="SUPFAM" id="SSF58104">
    <property type="entry name" value="Methyl-accepting chemotaxis protein (MCP) signaling domain"/>
    <property type="match status" value="1"/>
</dbReference>
<dbReference type="PANTHER" id="PTHR32089">
    <property type="entry name" value="METHYL-ACCEPTING CHEMOTAXIS PROTEIN MCPB"/>
    <property type="match status" value="1"/>
</dbReference>
<evidence type="ECO:0000256" key="10">
    <source>
        <dbReference type="PROSITE-ProRule" id="PRU00284"/>
    </source>
</evidence>
<evidence type="ECO:0000256" key="3">
    <source>
        <dbReference type="ARBA" id="ARBA00022481"/>
    </source>
</evidence>
<keyword evidence="15" id="KW-0418">Kinase</keyword>
<keyword evidence="15" id="KW-0808">Transferase</keyword>
<keyword evidence="17" id="KW-1185">Reference proteome</keyword>
<keyword evidence="6 11" id="KW-1133">Transmembrane helix</keyword>
<keyword evidence="4" id="KW-0145">Chemotaxis</keyword>
<dbReference type="InterPro" id="IPR024478">
    <property type="entry name" value="HlyB_4HB_MCP"/>
</dbReference>
<dbReference type="FunFam" id="1.10.287.950:FF:000001">
    <property type="entry name" value="Methyl-accepting chemotaxis sensory transducer"/>
    <property type="match status" value="1"/>
</dbReference>
<dbReference type="PANTHER" id="PTHR32089:SF120">
    <property type="entry name" value="METHYL-ACCEPTING CHEMOTAXIS PROTEIN TLPQ"/>
    <property type="match status" value="1"/>
</dbReference>
<feature type="transmembrane region" description="Helical" evidence="11">
    <location>
        <begin position="27"/>
        <end position="49"/>
    </location>
</feature>
<evidence type="ECO:0000259" key="13">
    <source>
        <dbReference type="PROSITE" id="PS50885"/>
    </source>
</evidence>
<feature type="transmembrane region" description="Helical" evidence="11">
    <location>
        <begin position="206"/>
        <end position="226"/>
    </location>
</feature>
<dbReference type="PROSITE" id="PS50885">
    <property type="entry name" value="HAMP"/>
    <property type="match status" value="1"/>
</dbReference>
<evidence type="ECO:0000256" key="6">
    <source>
        <dbReference type="ARBA" id="ARBA00022989"/>
    </source>
</evidence>
<keyword evidence="5 11" id="KW-0812">Transmembrane</keyword>
<sequence length="557" mass="59987">MPLSVLRFFKSSASLPLLRRMGIRNRLIVCFGVTAALFVGLGSFCLIQMHEIRQQGEMIESGALANIALADAIAIDLGKLRTESQRFLTTTEDPSVLINGKIAVEQLTGQLEQNFQLYSQQASDATQRDSIRALQDAYQIFLSGLRDEMGLIEQGRAQDAHMLSDTTLSMQGDLMDMQVQLLRELNKQSAAQSITSAQAHYQQTRLIALVTIGTVLALMMILAWRLSVSILVPLRQAVAITEIIAEGDLSQSIQSQGKDEAARLLQALARMQSNLHETLSHIESASSQLTTAAHEMSAVMESSACHLQQQNHEVSQAVEAMAQMSQAVEEVALSAANTSQNSLASSEAAILGKRELTDTIASIKQLAGSVLGASEQAAGLAEKTQSVTRILDVIRSVSEQTNLLALNAAIEAARAGEQGRGFAVVADEVRALALRTRASTNEIEALVHDVNQGTQQNVSSLQSSAEHACHTLQQAEATDQALLEITTASEAIREQNRTIAAGANEQVQIAHIVDSALASIRTLSTQTATGAMQTSRSSIELLALASELNRTVQRFRL</sequence>
<evidence type="ECO:0000259" key="12">
    <source>
        <dbReference type="PROSITE" id="PS50111"/>
    </source>
</evidence>
<dbReference type="EMBL" id="JADMCD010000016">
    <property type="protein sequence ID" value="MBF8643348.1"/>
    <property type="molecule type" value="Genomic_DNA"/>
</dbReference>
<evidence type="ECO:0000256" key="2">
    <source>
        <dbReference type="ARBA" id="ARBA00022475"/>
    </source>
</evidence>
<evidence type="ECO:0000256" key="4">
    <source>
        <dbReference type="ARBA" id="ARBA00022500"/>
    </source>
</evidence>
<dbReference type="Proteomes" id="UP000250443">
    <property type="component" value="Unassembled WGS sequence"/>
</dbReference>
<dbReference type="InterPro" id="IPR035440">
    <property type="entry name" value="4HB_MCP_dom_sf"/>
</dbReference>
<dbReference type="GO" id="GO:0007165">
    <property type="term" value="P:signal transduction"/>
    <property type="evidence" value="ECO:0007669"/>
    <property type="project" value="UniProtKB-KW"/>
</dbReference>
<dbReference type="Gene3D" id="1.10.287.950">
    <property type="entry name" value="Methyl-accepting chemotaxis protein"/>
    <property type="match status" value="1"/>
</dbReference>
<reference evidence="14 17" key="2">
    <citation type="submission" date="2020-10" db="EMBL/GenBank/DDBJ databases">
        <title>Genome sequences of Pseudomonas isolates.</title>
        <authorList>
            <person name="Wessels L."/>
            <person name="Reich F."/>
            <person name="Hammerl J."/>
        </authorList>
    </citation>
    <scope>NUCLEOTIDE SEQUENCE [LARGE SCALE GENOMIC DNA]</scope>
    <source>
        <strain evidence="14 17">20-MO00624-0</strain>
    </source>
</reference>
<dbReference type="Pfam" id="PF12729">
    <property type="entry name" value="4HB_MCP_1"/>
    <property type="match status" value="1"/>
</dbReference>
<dbReference type="PROSITE" id="PS50111">
    <property type="entry name" value="CHEMOTAXIS_TRANSDUC_2"/>
    <property type="match status" value="1"/>
</dbReference>
<protein>
    <submittedName>
        <fullName evidence="15">Histidine kinase, HAMP region: chemotaxis sensory transducer</fullName>
    </submittedName>
    <submittedName>
        <fullName evidence="14">Methyl-accepting chemotaxis protein</fullName>
    </submittedName>
</protein>
<keyword evidence="3" id="KW-0488">Methylation</keyword>
<evidence type="ECO:0000256" key="8">
    <source>
        <dbReference type="ARBA" id="ARBA00023224"/>
    </source>
</evidence>
<evidence type="ECO:0000256" key="1">
    <source>
        <dbReference type="ARBA" id="ARBA00004651"/>
    </source>
</evidence>
<dbReference type="CDD" id="cd06225">
    <property type="entry name" value="HAMP"/>
    <property type="match status" value="1"/>
</dbReference>